<proteinExistence type="inferred from homology"/>
<dbReference type="Gene3D" id="1.10.1740.10">
    <property type="match status" value="1"/>
</dbReference>
<accession>A0A1T4WB99</accession>
<dbReference type="GO" id="GO:0003677">
    <property type="term" value="F:DNA binding"/>
    <property type="evidence" value="ECO:0007669"/>
    <property type="project" value="InterPro"/>
</dbReference>
<dbReference type="InterPro" id="IPR036388">
    <property type="entry name" value="WH-like_DNA-bd_sf"/>
</dbReference>
<comment type="similarity">
    <text evidence="1">Belongs to the sigma-70 factor family. ECF subfamily.</text>
</comment>
<gene>
    <name evidence="8" type="ORF">SAMN02745702_01980</name>
</gene>
<evidence type="ECO:0000259" key="7">
    <source>
        <dbReference type="Pfam" id="PF08281"/>
    </source>
</evidence>
<evidence type="ECO:0000313" key="9">
    <source>
        <dbReference type="Proteomes" id="UP000189733"/>
    </source>
</evidence>
<dbReference type="InterPro" id="IPR014304">
    <property type="entry name" value="RNA_pol_sigma-Z"/>
</dbReference>
<evidence type="ECO:0000256" key="5">
    <source>
        <dbReference type="NCBIfam" id="TIGR02959"/>
    </source>
</evidence>
<dbReference type="InterPro" id="IPR013325">
    <property type="entry name" value="RNA_pol_sigma_r2"/>
</dbReference>
<keyword evidence="2" id="KW-0805">Transcription regulation</keyword>
<dbReference type="Proteomes" id="UP000189733">
    <property type="component" value="Unassembled WGS sequence"/>
</dbReference>
<dbReference type="InterPro" id="IPR013324">
    <property type="entry name" value="RNA_pol_sigma_r3/r4-like"/>
</dbReference>
<evidence type="ECO:0000256" key="4">
    <source>
        <dbReference type="ARBA" id="ARBA00023163"/>
    </source>
</evidence>
<dbReference type="EMBL" id="FUYA01000006">
    <property type="protein sequence ID" value="SKA74576.1"/>
    <property type="molecule type" value="Genomic_DNA"/>
</dbReference>
<evidence type="ECO:0000259" key="6">
    <source>
        <dbReference type="Pfam" id="PF04542"/>
    </source>
</evidence>
<keyword evidence="3" id="KW-0731">Sigma factor</keyword>
<reference evidence="8 9" key="1">
    <citation type="submission" date="2017-02" db="EMBL/GenBank/DDBJ databases">
        <authorList>
            <person name="Peterson S.W."/>
        </authorList>
    </citation>
    <scope>NUCLEOTIDE SEQUENCE [LARGE SCALE GENOMIC DNA]</scope>
    <source>
        <strain evidence="8 9">DSM 18034</strain>
    </source>
</reference>
<dbReference type="GO" id="GO:0016987">
    <property type="term" value="F:sigma factor activity"/>
    <property type="evidence" value="ECO:0007669"/>
    <property type="project" value="UniProtKB-KW"/>
</dbReference>
<keyword evidence="9" id="KW-1185">Reference proteome</keyword>
<dbReference type="RefSeq" id="WP_078685260.1">
    <property type="nucleotide sequence ID" value="NZ_FUYA01000006.1"/>
</dbReference>
<dbReference type="InterPro" id="IPR013249">
    <property type="entry name" value="RNA_pol_sigma70_r4_t2"/>
</dbReference>
<evidence type="ECO:0000256" key="3">
    <source>
        <dbReference type="ARBA" id="ARBA00023082"/>
    </source>
</evidence>
<dbReference type="NCBIfam" id="TIGR02959">
    <property type="entry name" value="SigZ"/>
    <property type="match status" value="1"/>
</dbReference>
<dbReference type="GO" id="GO:0006352">
    <property type="term" value="P:DNA-templated transcription initiation"/>
    <property type="evidence" value="ECO:0007669"/>
    <property type="project" value="InterPro"/>
</dbReference>
<feature type="domain" description="RNA polymerase sigma factor 70 region 4 type 2" evidence="7">
    <location>
        <begin position="109"/>
        <end position="161"/>
    </location>
</feature>
<dbReference type="STRING" id="1121442.SAMN02745702_01980"/>
<dbReference type="AlphaFoldDB" id="A0A1T4WB99"/>
<dbReference type="PANTHER" id="PTHR43133:SF62">
    <property type="entry name" value="RNA POLYMERASE SIGMA FACTOR SIGZ"/>
    <property type="match status" value="1"/>
</dbReference>
<dbReference type="SUPFAM" id="SSF88659">
    <property type="entry name" value="Sigma3 and sigma4 domains of RNA polymerase sigma factors"/>
    <property type="match status" value="1"/>
</dbReference>
<dbReference type="InterPro" id="IPR007627">
    <property type="entry name" value="RNA_pol_sigma70_r2"/>
</dbReference>
<protein>
    <recommendedName>
        <fullName evidence="5">RNA polymerase sigma factor SigZ</fullName>
    </recommendedName>
</protein>
<dbReference type="Gene3D" id="1.10.10.10">
    <property type="entry name" value="Winged helix-like DNA-binding domain superfamily/Winged helix DNA-binding domain"/>
    <property type="match status" value="1"/>
</dbReference>
<evidence type="ECO:0000256" key="1">
    <source>
        <dbReference type="ARBA" id="ARBA00010641"/>
    </source>
</evidence>
<name>A0A1T4WB99_9BACT</name>
<dbReference type="OrthoDB" id="9796555at2"/>
<dbReference type="SUPFAM" id="SSF88946">
    <property type="entry name" value="Sigma2 domain of RNA polymerase sigma factors"/>
    <property type="match status" value="1"/>
</dbReference>
<dbReference type="Pfam" id="PF08281">
    <property type="entry name" value="Sigma70_r4_2"/>
    <property type="match status" value="1"/>
</dbReference>
<keyword evidence="4" id="KW-0804">Transcription</keyword>
<dbReference type="InterPro" id="IPR039425">
    <property type="entry name" value="RNA_pol_sigma-70-like"/>
</dbReference>
<organism evidence="8 9">
    <name type="scientific">Desulfobaculum bizertense DSM 18034</name>
    <dbReference type="NCBI Taxonomy" id="1121442"/>
    <lineage>
        <taxon>Bacteria</taxon>
        <taxon>Pseudomonadati</taxon>
        <taxon>Thermodesulfobacteriota</taxon>
        <taxon>Desulfovibrionia</taxon>
        <taxon>Desulfovibrionales</taxon>
        <taxon>Desulfovibrionaceae</taxon>
        <taxon>Desulfobaculum</taxon>
    </lineage>
</organism>
<evidence type="ECO:0000256" key="2">
    <source>
        <dbReference type="ARBA" id="ARBA00023015"/>
    </source>
</evidence>
<feature type="domain" description="RNA polymerase sigma-70 region 2" evidence="6">
    <location>
        <begin position="18"/>
        <end position="82"/>
    </location>
</feature>
<sequence length="204" mass="23239">MQKRKNIFPSVQTEDVWEEFRERLLIFIKRHVRDDALAEDILHDVFIKIHKNLGSVRDGKGLKSWMYQITRNTIIDYYRGREKVAERPREFVAKESGSDSVLALQDISHCLQSLLEHLPEKYREAVVACDVEGRSQKAFAEQAGLSLSGAKSRVQRGRAMLKASLQQCCQCESLDRKAFLSCASDVEECDSCSPSCGKRLPRSS</sequence>
<dbReference type="PANTHER" id="PTHR43133">
    <property type="entry name" value="RNA POLYMERASE ECF-TYPE SIGMA FACTO"/>
    <property type="match status" value="1"/>
</dbReference>
<dbReference type="InterPro" id="IPR014284">
    <property type="entry name" value="RNA_pol_sigma-70_dom"/>
</dbReference>
<dbReference type="NCBIfam" id="TIGR02937">
    <property type="entry name" value="sigma70-ECF"/>
    <property type="match status" value="1"/>
</dbReference>
<evidence type="ECO:0000313" key="8">
    <source>
        <dbReference type="EMBL" id="SKA74576.1"/>
    </source>
</evidence>
<dbReference type="Pfam" id="PF04542">
    <property type="entry name" value="Sigma70_r2"/>
    <property type="match status" value="1"/>
</dbReference>